<protein>
    <submittedName>
        <fullName evidence="2">NUDIX hydrolase</fullName>
    </submittedName>
</protein>
<proteinExistence type="predicted"/>
<dbReference type="STRING" id="553385.GCA_000591415_00918"/>
<dbReference type="PANTHER" id="PTHR43222">
    <property type="entry name" value="NUDIX HYDROLASE 23"/>
    <property type="match status" value="1"/>
</dbReference>
<sequence length="149" mass="17066">MTTRWTPNATVACVVERAGSYLIVEEDKGGPYTLFNQPAGHIEPNERIIDAVQREVREETAWRVLLTGYLGLYVHVADDGTHYHSHSFEAAALEFLCTPLDPDITRTHWLTLEEIEQLEAMGRLRSPLVTRRIRDSQRGKRFPLDVIHD</sequence>
<organism evidence="2 3">
    <name type="scientific">Cobetia crustatorum</name>
    <dbReference type="NCBI Taxonomy" id="553385"/>
    <lineage>
        <taxon>Bacteria</taxon>
        <taxon>Pseudomonadati</taxon>
        <taxon>Pseudomonadota</taxon>
        <taxon>Gammaproteobacteria</taxon>
        <taxon>Oceanospirillales</taxon>
        <taxon>Halomonadaceae</taxon>
        <taxon>Cobetia</taxon>
    </lineage>
</organism>
<dbReference type="Proteomes" id="UP000319941">
    <property type="component" value="Unassembled WGS sequence"/>
</dbReference>
<dbReference type="Pfam" id="PF00293">
    <property type="entry name" value="NUDIX"/>
    <property type="match status" value="1"/>
</dbReference>
<keyword evidence="3" id="KW-1185">Reference proteome</keyword>
<dbReference type="InterPro" id="IPR015797">
    <property type="entry name" value="NUDIX_hydrolase-like_dom_sf"/>
</dbReference>
<feature type="domain" description="Nudix hydrolase" evidence="1">
    <location>
        <begin position="6"/>
        <end position="132"/>
    </location>
</feature>
<accession>A0A558HJH7</accession>
<dbReference type="SUPFAM" id="SSF55811">
    <property type="entry name" value="Nudix"/>
    <property type="match status" value="1"/>
</dbReference>
<dbReference type="PANTHER" id="PTHR43222:SF11">
    <property type="entry name" value="PHOSPHATASE NUDJ"/>
    <property type="match status" value="1"/>
</dbReference>
<dbReference type="AlphaFoldDB" id="A0A558HJH7"/>
<gene>
    <name evidence="2" type="ORF">FQP86_12545</name>
</gene>
<comment type="caution">
    <text evidence="2">The sequence shown here is derived from an EMBL/GenBank/DDBJ whole genome shotgun (WGS) entry which is preliminary data.</text>
</comment>
<dbReference type="PROSITE" id="PS51462">
    <property type="entry name" value="NUDIX"/>
    <property type="match status" value="1"/>
</dbReference>
<dbReference type="Gene3D" id="3.90.79.10">
    <property type="entry name" value="Nucleoside Triphosphate Pyrophosphohydrolase"/>
    <property type="match status" value="1"/>
</dbReference>
<reference evidence="2 3" key="1">
    <citation type="submission" date="2019-07" db="EMBL/GenBank/DDBJ databases">
        <title>Diversity of Bacteria from Kongsfjorden, Arctic.</title>
        <authorList>
            <person name="Yu Y."/>
        </authorList>
    </citation>
    <scope>NUCLEOTIDE SEQUENCE [LARGE SCALE GENOMIC DNA]</scope>
    <source>
        <strain evidence="2 3">SM1923</strain>
    </source>
</reference>
<dbReference type="RefSeq" id="WP_024951211.1">
    <property type="nucleotide sequence ID" value="NZ_CAWOWR010000137.1"/>
</dbReference>
<keyword evidence="2" id="KW-0378">Hydrolase</keyword>
<dbReference type="EMBL" id="VNFH01000008">
    <property type="protein sequence ID" value="TVU69267.1"/>
    <property type="molecule type" value="Genomic_DNA"/>
</dbReference>
<dbReference type="InterPro" id="IPR000086">
    <property type="entry name" value="NUDIX_hydrolase_dom"/>
</dbReference>
<name>A0A558HJH7_9GAMM</name>
<evidence type="ECO:0000313" key="3">
    <source>
        <dbReference type="Proteomes" id="UP000319941"/>
    </source>
</evidence>
<evidence type="ECO:0000259" key="1">
    <source>
        <dbReference type="PROSITE" id="PS51462"/>
    </source>
</evidence>
<evidence type="ECO:0000313" key="2">
    <source>
        <dbReference type="EMBL" id="TVU69267.1"/>
    </source>
</evidence>
<dbReference type="OrthoDB" id="8594221at2"/>
<dbReference type="GO" id="GO:0016787">
    <property type="term" value="F:hydrolase activity"/>
    <property type="evidence" value="ECO:0007669"/>
    <property type="project" value="UniProtKB-KW"/>
</dbReference>